<keyword evidence="3" id="KW-1185">Reference proteome</keyword>
<keyword evidence="2" id="KW-0238">DNA-binding</keyword>
<dbReference type="RefSeq" id="WP_234742004.1">
    <property type="nucleotide sequence ID" value="NZ_BJXP01000023.1"/>
</dbReference>
<dbReference type="InterPro" id="IPR038390">
    <property type="entry name" value="Metal_Tscrpt_repr_sf"/>
</dbReference>
<protein>
    <submittedName>
        <fullName evidence="2">DNA-binding FrmR family transcriptional regulator</fullName>
    </submittedName>
</protein>
<name>A0ABV2NPS7_9HYPH</name>
<sequence length="110" mass="12047">MARRTVTRGTLVDGRVCLARTDAERAPLVRRLGRIEGQVRGLRAMVEADRHCLDEIQQIRAATAALREVGLLIIDQHVAAGLRLAARDPDREAVMADLLRVLRAAMAEAG</sequence>
<dbReference type="Gene3D" id="1.20.58.1000">
    <property type="entry name" value="Metal-sensitive repressor, helix protomer"/>
    <property type="match status" value="1"/>
</dbReference>
<dbReference type="PANTHER" id="PTHR33677:SF3">
    <property type="entry name" value="COPPER-SENSING TRANSCRIPTIONAL REPRESSOR RICR"/>
    <property type="match status" value="1"/>
</dbReference>
<evidence type="ECO:0000313" key="2">
    <source>
        <dbReference type="EMBL" id="MET3868529.1"/>
    </source>
</evidence>
<comment type="caution">
    <text evidence="2">The sequence shown here is derived from an EMBL/GenBank/DDBJ whole genome shotgun (WGS) entry which is preliminary data.</text>
</comment>
<gene>
    <name evidence="2" type="ORF">ABIC20_005838</name>
</gene>
<evidence type="ECO:0000313" key="3">
    <source>
        <dbReference type="Proteomes" id="UP001549119"/>
    </source>
</evidence>
<comment type="similarity">
    <text evidence="1">Belongs to the FrmR/RcnR family.</text>
</comment>
<dbReference type="GeneID" id="6138107"/>
<accession>A0ABV2NPS7</accession>
<dbReference type="CDD" id="cd10148">
    <property type="entry name" value="CsoR-like_DUF156"/>
    <property type="match status" value="1"/>
</dbReference>
<dbReference type="EMBL" id="JBEPNW010000002">
    <property type="protein sequence ID" value="MET3868529.1"/>
    <property type="molecule type" value="Genomic_DNA"/>
</dbReference>
<dbReference type="InterPro" id="IPR003735">
    <property type="entry name" value="Metal_Tscrpt_repr"/>
</dbReference>
<reference evidence="2 3" key="1">
    <citation type="submission" date="2024-06" db="EMBL/GenBank/DDBJ databases">
        <title>Genomics of switchgrass bacterial isolates.</title>
        <authorList>
            <person name="Shade A."/>
        </authorList>
    </citation>
    <scope>NUCLEOTIDE SEQUENCE [LARGE SCALE GENOMIC DNA]</scope>
    <source>
        <strain evidence="2 3">PvP084</strain>
    </source>
</reference>
<dbReference type="GO" id="GO:0003677">
    <property type="term" value="F:DNA binding"/>
    <property type="evidence" value="ECO:0007669"/>
    <property type="project" value="UniProtKB-KW"/>
</dbReference>
<dbReference type="Proteomes" id="UP001549119">
    <property type="component" value="Unassembled WGS sequence"/>
</dbReference>
<evidence type="ECO:0000256" key="1">
    <source>
        <dbReference type="ARBA" id="ARBA00005260"/>
    </source>
</evidence>
<dbReference type="PANTHER" id="PTHR33677">
    <property type="entry name" value="TRANSCRIPTIONAL REPRESSOR FRMR-RELATED"/>
    <property type="match status" value="1"/>
</dbReference>
<proteinExistence type="inferred from homology"/>
<organism evidence="2 3">
    <name type="scientific">Methylobacterium radiotolerans</name>
    <dbReference type="NCBI Taxonomy" id="31998"/>
    <lineage>
        <taxon>Bacteria</taxon>
        <taxon>Pseudomonadati</taxon>
        <taxon>Pseudomonadota</taxon>
        <taxon>Alphaproteobacteria</taxon>
        <taxon>Hyphomicrobiales</taxon>
        <taxon>Methylobacteriaceae</taxon>
        <taxon>Methylobacterium</taxon>
    </lineage>
</organism>
<dbReference type="Pfam" id="PF02583">
    <property type="entry name" value="Trns_repr_metal"/>
    <property type="match status" value="1"/>
</dbReference>